<protein>
    <submittedName>
        <fullName evidence="2">Uncharacterized protein</fullName>
    </submittedName>
</protein>
<evidence type="ECO:0000256" key="1">
    <source>
        <dbReference type="SAM" id="Phobius"/>
    </source>
</evidence>
<dbReference type="OrthoDB" id="26957at10239"/>
<reference evidence="2 3" key="1">
    <citation type="submission" date="2015-04" db="EMBL/GenBank/DDBJ databases">
        <authorList>
            <person name="Bhondoekhan F."/>
            <person name="Cheng J."/>
            <person name="Hoang A."/>
            <person name="Jain R."/>
            <person name="Gonzales R."/>
            <person name="Reddi K."/>
            <person name="Villella W."/>
            <person name="Bowman C."/>
            <person name="Mould D."/>
            <person name="Parker J.M."/>
            <person name="Sanders E.R."/>
        </authorList>
    </citation>
    <scope>NUCLEOTIDE SEQUENCE [LARGE SCALE GENOMIC DNA]</scope>
</reference>
<sequence length="68" mass="7499">MNDITKNNIELHSYETFFTSLAWIQGGIITWMYATGTNHKAALAIIAACALTILLGASTLTYQPKDHK</sequence>
<keyword evidence="1" id="KW-0812">Transmembrane</keyword>
<keyword evidence="1" id="KW-0472">Membrane</keyword>
<dbReference type="KEGG" id="vg:25102576"/>
<dbReference type="EMBL" id="KR337651">
    <property type="protein sequence ID" value="AKO60582.1"/>
    <property type="molecule type" value="Genomic_DNA"/>
</dbReference>
<evidence type="ECO:0000313" key="3">
    <source>
        <dbReference type="Proteomes" id="UP000202822"/>
    </source>
</evidence>
<dbReference type="GeneID" id="25102576"/>
<keyword evidence="3" id="KW-1185">Reference proteome</keyword>
<proteinExistence type="predicted"/>
<feature type="transmembrane region" description="Helical" evidence="1">
    <location>
        <begin position="41"/>
        <end position="62"/>
    </location>
</feature>
<organism evidence="2 3">
    <name type="scientific">Propionibacterium phage Attacne</name>
    <dbReference type="NCBI Taxonomy" id="1655012"/>
    <lineage>
        <taxon>Viruses</taxon>
        <taxon>Duplodnaviria</taxon>
        <taxon>Heunggongvirae</taxon>
        <taxon>Uroviricota</taxon>
        <taxon>Caudoviricetes</taxon>
        <taxon>Pahexavirus</taxon>
        <taxon>Pahexavirus attacne</taxon>
    </lineage>
</organism>
<name>A0A0H4IR80_9CAUD</name>
<evidence type="ECO:0000313" key="2">
    <source>
        <dbReference type="EMBL" id="AKO60582.1"/>
    </source>
</evidence>
<feature type="transmembrane region" description="Helical" evidence="1">
    <location>
        <begin position="16"/>
        <end position="34"/>
    </location>
</feature>
<accession>A0A0H4IR80</accession>
<dbReference type="Proteomes" id="UP000202822">
    <property type="component" value="Segment"/>
</dbReference>
<dbReference type="RefSeq" id="YP_009160272.1">
    <property type="nucleotide sequence ID" value="NC_027629.1"/>
</dbReference>
<gene>
    <name evidence="2" type="ORF">ATTACNE_39</name>
</gene>
<keyword evidence="1" id="KW-1133">Transmembrane helix</keyword>